<protein>
    <recommendedName>
        <fullName evidence="1">cDENN domain-containing protein</fullName>
    </recommendedName>
</protein>
<dbReference type="Gene3D" id="3.40.50.11500">
    <property type="match status" value="1"/>
</dbReference>
<gene>
    <name evidence="2" type="ORF">GPU96_04g07750</name>
</gene>
<dbReference type="InterPro" id="IPR043153">
    <property type="entry name" value="DENN_C"/>
</dbReference>
<feature type="domain" description="cDENN" evidence="1">
    <location>
        <begin position="159"/>
        <end position="329"/>
    </location>
</feature>
<proteinExistence type="predicted"/>
<evidence type="ECO:0000259" key="1">
    <source>
        <dbReference type="SMART" id="SM00799"/>
    </source>
</evidence>
<evidence type="ECO:0000313" key="2">
    <source>
        <dbReference type="EMBL" id="UTX43040.1"/>
    </source>
</evidence>
<name>A0A9Q9C7V6_ENCHE</name>
<accession>A0A9Q9C7V6</accession>
<dbReference type="SMART" id="SM00799">
    <property type="entry name" value="DENN"/>
    <property type="match status" value="1"/>
</dbReference>
<reference evidence="2" key="1">
    <citation type="submission" date="2021-05" db="EMBL/GenBank/DDBJ databases">
        <title>Encephalitozoon hellem ATCC 50604 Complete Genome.</title>
        <authorList>
            <person name="Mascarenhas dos Santos A.C."/>
            <person name="Julian A.T."/>
            <person name="Pombert J.-F."/>
        </authorList>
    </citation>
    <scope>NUCLEOTIDE SEQUENCE</scope>
    <source>
        <strain evidence="2">ATCC 50604</strain>
    </source>
</reference>
<evidence type="ECO:0000313" key="3">
    <source>
        <dbReference type="Proteomes" id="UP001059546"/>
    </source>
</evidence>
<organism evidence="2 3">
    <name type="scientific">Encephalitozoon hellem</name>
    <name type="common">Microsporidian parasite</name>
    <dbReference type="NCBI Taxonomy" id="27973"/>
    <lineage>
        <taxon>Eukaryota</taxon>
        <taxon>Fungi</taxon>
        <taxon>Fungi incertae sedis</taxon>
        <taxon>Microsporidia</taxon>
        <taxon>Unikaryonidae</taxon>
        <taxon>Encephalitozoon</taxon>
    </lineage>
</organism>
<sequence length="685" mass="79930">MNVITGYFKHTRRIKEIESSAISEVYISNILEHCSPGEYLITDGKGCIPVFRCIRSGGKTEFKGYLKYRLGNKNRKFQLVEGITGETAIIIGGKYLYVLAQEASAPTKYLVFTEGLLKEKDVAFSASPEDIQEESRKCKSEAHSQVVSCFLKSVRPQYHAHFLYFYVSNVEAIYGQVLVSWVDGAMVFYTLTSPLFLNLNELFSNQACLPMAYGIPYFPHTNFTISHEWQKVYDSSSYEFAWCYPSKFLLEVISLVLLEERIVFYSAMDSSLRVLQIIELIKPFRWPHIICLPLLPGMEEILESPLPFIVCLNKKLKIEGVAFVDLDSLRIRSSRKYALLPNKKIKDEVAKNDPKEIRSCIELIATEILLWREYLIKRWGSKIITRIPNNPLKFIGRTHRFYNDFFRTRMFLAFITEARDYLCRYLVEIGSDRTVILLPYAYLGKYMHTKALRLWIELFDGDMEPVIDHLIRNDLLLDVADVVFRRLSYKEDYSKIDAILSHIPSPTHEMYMNINVISKMPRVIFKDLYSYNLYHLKACDCKTLDLRKLHCVEDPEWKKKQGLMEIVRKEVRGVLERMKQDLFDPWKEMCECKDRRSAILVTGPEYEFLCFLLIPENTSLAIKCHDSENLLEKDPQVYWSIVTYFLYFNLPLGNNPGFDGKVDVIIDEPVLDLRIDGRPRFYIDF</sequence>
<dbReference type="Pfam" id="PF02141">
    <property type="entry name" value="DENN"/>
    <property type="match status" value="1"/>
</dbReference>
<dbReference type="EMBL" id="CP075150">
    <property type="protein sequence ID" value="UTX43040.1"/>
    <property type="molecule type" value="Genomic_DNA"/>
</dbReference>
<dbReference type="AlphaFoldDB" id="A0A9Q9C7V6"/>
<dbReference type="InterPro" id="IPR001194">
    <property type="entry name" value="cDENN_dom"/>
</dbReference>
<dbReference type="Proteomes" id="UP001059546">
    <property type="component" value="Chromosome IV"/>
</dbReference>